<sequence length="198" mass="21611">TWNTRLEGLAQAAANRCVFEHNYGGDYSGLGENLYLGFRTNVSDMITLFYMEHLAYNFSSHQCNRPNVFNFPSCGHYTQVVGSSVKEVGCAIASCSTGNLFVCEYDRTAPSPPYVAGPPCSACSGTSFCYEGLCINGSMRDDLVNNQNKTVTCSLVCKNCGTRVELVGMNPSICMCNCQSGYSGQDCSSEMRENVLQY</sequence>
<dbReference type="Pfam" id="PF00188">
    <property type="entry name" value="CAP"/>
    <property type="match status" value="1"/>
</dbReference>
<dbReference type="PANTHER" id="PTHR10334">
    <property type="entry name" value="CYSTEINE-RICH SECRETORY PROTEIN-RELATED"/>
    <property type="match status" value="1"/>
</dbReference>
<dbReference type="InterPro" id="IPR014044">
    <property type="entry name" value="CAP_dom"/>
</dbReference>
<feature type="domain" description="SCP" evidence="1">
    <location>
        <begin position="1"/>
        <end position="108"/>
    </location>
</feature>
<accession>A0A1I8HWQ0</accession>
<evidence type="ECO:0000313" key="2">
    <source>
        <dbReference type="Proteomes" id="UP000095280"/>
    </source>
</evidence>
<dbReference type="Proteomes" id="UP000095280">
    <property type="component" value="Unplaced"/>
</dbReference>
<dbReference type="Gene3D" id="3.40.33.10">
    <property type="entry name" value="CAP"/>
    <property type="match status" value="1"/>
</dbReference>
<protein>
    <submittedName>
        <fullName evidence="3">SCP domain-containing protein</fullName>
    </submittedName>
</protein>
<reference evidence="3" key="1">
    <citation type="submission" date="2016-11" db="UniProtKB">
        <authorList>
            <consortium name="WormBaseParasite"/>
        </authorList>
    </citation>
    <scope>IDENTIFICATION</scope>
</reference>
<dbReference type="WBParaSite" id="maker-uti_cns_0008434-snap-gene-0.4-mRNA-1">
    <property type="protein sequence ID" value="maker-uti_cns_0008434-snap-gene-0.4-mRNA-1"/>
    <property type="gene ID" value="maker-uti_cns_0008434-snap-gene-0.4"/>
</dbReference>
<dbReference type="CDD" id="cd05380">
    <property type="entry name" value="CAP_euk"/>
    <property type="match status" value="1"/>
</dbReference>
<dbReference type="AlphaFoldDB" id="A0A1I8HWQ0"/>
<organism evidence="2 3">
    <name type="scientific">Macrostomum lignano</name>
    <dbReference type="NCBI Taxonomy" id="282301"/>
    <lineage>
        <taxon>Eukaryota</taxon>
        <taxon>Metazoa</taxon>
        <taxon>Spiralia</taxon>
        <taxon>Lophotrochozoa</taxon>
        <taxon>Platyhelminthes</taxon>
        <taxon>Rhabditophora</taxon>
        <taxon>Macrostomorpha</taxon>
        <taxon>Macrostomida</taxon>
        <taxon>Macrostomidae</taxon>
        <taxon>Macrostomum</taxon>
    </lineage>
</organism>
<evidence type="ECO:0000313" key="3">
    <source>
        <dbReference type="WBParaSite" id="maker-uti_cns_0008434-snap-gene-0.4-mRNA-1"/>
    </source>
</evidence>
<name>A0A1I8HWQ0_9PLAT</name>
<dbReference type="InterPro" id="IPR035940">
    <property type="entry name" value="CAP_sf"/>
</dbReference>
<dbReference type="InterPro" id="IPR001283">
    <property type="entry name" value="CRISP-related"/>
</dbReference>
<proteinExistence type="predicted"/>
<keyword evidence="2" id="KW-1185">Reference proteome</keyword>
<evidence type="ECO:0000259" key="1">
    <source>
        <dbReference type="SMART" id="SM00198"/>
    </source>
</evidence>
<dbReference type="SMART" id="SM00198">
    <property type="entry name" value="SCP"/>
    <property type="match status" value="1"/>
</dbReference>
<dbReference type="SUPFAM" id="SSF55797">
    <property type="entry name" value="PR-1-like"/>
    <property type="match status" value="1"/>
</dbReference>